<dbReference type="Pfam" id="PF05970">
    <property type="entry name" value="PIF1"/>
    <property type="match status" value="1"/>
</dbReference>
<evidence type="ECO:0000256" key="1">
    <source>
        <dbReference type="RuleBase" id="RU363044"/>
    </source>
</evidence>
<dbReference type="STRING" id="660025.F9GEB2"/>
<dbReference type="GO" id="GO:0000723">
    <property type="term" value="P:telomere maintenance"/>
    <property type="evidence" value="ECO:0007669"/>
    <property type="project" value="InterPro"/>
</dbReference>
<dbReference type="GO" id="GO:0006310">
    <property type="term" value="P:DNA recombination"/>
    <property type="evidence" value="ECO:0007669"/>
    <property type="project" value="UniProtKB-KW"/>
</dbReference>
<dbReference type="InterPro" id="IPR010285">
    <property type="entry name" value="DNA_helicase_pif1-like_DEAD"/>
</dbReference>
<dbReference type="EMBL" id="AFQF01006195">
    <property type="protein sequence ID" value="EGU72495.1"/>
    <property type="molecule type" value="Genomic_DNA"/>
</dbReference>
<dbReference type="PANTHER" id="PTHR10492">
    <property type="match status" value="1"/>
</dbReference>
<dbReference type="GO" id="GO:0016887">
    <property type="term" value="F:ATP hydrolysis activity"/>
    <property type="evidence" value="ECO:0007669"/>
    <property type="project" value="RHEA"/>
</dbReference>
<sequence>MRQFGLPEPAGIERELQLELAAFARQREALMMRSHQNYAVLNAEQRRIFDVIYSSLAAGGCFFIDGRAGRGKTFLMSTLCDYVRAEGQDQPFGGKTFVGIGDFRQVAPVTPATTTPAAVFDASIRSSHLWPHFRILRLVAPLRNAADPFYSAWLDRIGDGVAPLDTVVDLRHLHIVYSVDDAVDFLFPPAVLDEPTRSVRRSFLSPFNLRVDEFNRTMLDRLRGNEVVLLSSNRIKEMETRTNALPSALEFDYLALLDEPGVPAHRLCLKPNAICSIMRNLDIDKGLVKNSRVRVMRIGRHVVDIQLLRAAAAELDDHTYFSLPRITFDFQPRRIDWTVQRRQFPLRLAYATTFNSCQGLTLDRVVLDLRDSVFAHGQLYTSLSRVRQQSDLRVLLAEHVDLAETTNVVHHQLLLPL</sequence>
<dbReference type="SUPFAM" id="SSF52540">
    <property type="entry name" value="P-loop containing nucleoside triphosphate hydrolases"/>
    <property type="match status" value="2"/>
</dbReference>
<keyword evidence="1" id="KW-0347">Helicase</keyword>
<protein>
    <recommendedName>
        <fullName evidence="1">ATP-dependent DNA helicase</fullName>
        <ecNumber evidence="1">5.6.2.3</ecNumber>
    </recommendedName>
</protein>
<comment type="cofactor">
    <cofactor evidence="1">
        <name>Mg(2+)</name>
        <dbReference type="ChEBI" id="CHEBI:18420"/>
    </cofactor>
</comment>
<dbReference type="GO" id="GO:0005524">
    <property type="term" value="F:ATP binding"/>
    <property type="evidence" value="ECO:0007669"/>
    <property type="project" value="UniProtKB-KW"/>
</dbReference>
<keyword evidence="1" id="KW-0227">DNA damage</keyword>
<keyword evidence="1" id="KW-0234">DNA repair</keyword>
<dbReference type="OrthoDB" id="4525265at2759"/>
<dbReference type="AlphaFoldDB" id="F9GEB2"/>
<dbReference type="PANTHER" id="PTHR10492:SF95">
    <property type="entry name" value="HELITRON HELICASE-LIKE DOMAIN-CONTAINING PROTEIN"/>
    <property type="match status" value="1"/>
</dbReference>
<proteinExistence type="inferred from homology"/>
<evidence type="ECO:0000313" key="3">
    <source>
        <dbReference type="EMBL" id="EGU72495.1"/>
    </source>
</evidence>
<dbReference type="InterPro" id="IPR027417">
    <property type="entry name" value="P-loop_NTPase"/>
</dbReference>
<dbReference type="CDD" id="cd18809">
    <property type="entry name" value="SF1_C_RecD"/>
    <property type="match status" value="1"/>
</dbReference>
<dbReference type="GO" id="GO:0006281">
    <property type="term" value="P:DNA repair"/>
    <property type="evidence" value="ECO:0007669"/>
    <property type="project" value="UniProtKB-KW"/>
</dbReference>
<accession>F9GEB2</accession>
<name>F9GEB2_FUSOF</name>
<dbReference type="Gene3D" id="3.40.50.300">
    <property type="entry name" value="P-loop containing nucleotide triphosphate hydrolases"/>
    <property type="match status" value="1"/>
</dbReference>
<organism evidence="3">
    <name type="scientific">Fusarium oxysporum (strain Fo5176)</name>
    <name type="common">Fusarium vascular wilt</name>
    <dbReference type="NCBI Taxonomy" id="660025"/>
    <lineage>
        <taxon>Eukaryota</taxon>
        <taxon>Fungi</taxon>
        <taxon>Dikarya</taxon>
        <taxon>Ascomycota</taxon>
        <taxon>Pezizomycotina</taxon>
        <taxon>Sordariomycetes</taxon>
        <taxon>Hypocreomycetidae</taxon>
        <taxon>Hypocreales</taxon>
        <taxon>Nectriaceae</taxon>
        <taxon>Fusarium</taxon>
        <taxon>Fusarium oxysporum species complex</taxon>
    </lineage>
</organism>
<comment type="catalytic activity">
    <reaction evidence="1">
        <text>ATP + H2O = ADP + phosphate + H(+)</text>
        <dbReference type="Rhea" id="RHEA:13065"/>
        <dbReference type="ChEBI" id="CHEBI:15377"/>
        <dbReference type="ChEBI" id="CHEBI:15378"/>
        <dbReference type="ChEBI" id="CHEBI:30616"/>
        <dbReference type="ChEBI" id="CHEBI:43474"/>
        <dbReference type="ChEBI" id="CHEBI:456216"/>
        <dbReference type="EC" id="5.6.2.3"/>
    </reaction>
</comment>
<comment type="caution">
    <text evidence="3">The sequence shown here is derived from an EMBL/GenBank/DDBJ whole genome shotgun (WGS) entry which is preliminary data.</text>
</comment>
<keyword evidence="1" id="KW-0067">ATP-binding</keyword>
<keyword evidence="1" id="KW-0547">Nucleotide-binding</keyword>
<keyword evidence="1" id="KW-0378">Hydrolase</keyword>
<feature type="domain" description="DNA helicase Pif1-like DEAD-box helicase" evidence="2">
    <location>
        <begin position="88"/>
        <end position="160"/>
    </location>
</feature>
<comment type="similarity">
    <text evidence="1">Belongs to the helicase family.</text>
</comment>
<gene>
    <name evidence="3" type="ORF">FOXB_16996</name>
</gene>
<dbReference type="EC" id="5.6.2.3" evidence="1"/>
<keyword evidence="1" id="KW-0233">DNA recombination</keyword>
<reference evidence="3" key="1">
    <citation type="journal article" date="2012" name="Mol. Plant Microbe Interact.">
        <title>A highly conserved effector in Fusarium oxysporum is required for full virulence on Arabidopsis.</title>
        <authorList>
            <person name="Thatcher L.F."/>
            <person name="Gardiner D.M."/>
            <person name="Kazan K."/>
            <person name="Manners J."/>
        </authorList>
    </citation>
    <scope>NUCLEOTIDE SEQUENCE [LARGE SCALE GENOMIC DNA]</scope>
    <source>
        <strain evidence="3">Fo5176</strain>
    </source>
</reference>
<evidence type="ECO:0000259" key="2">
    <source>
        <dbReference type="Pfam" id="PF05970"/>
    </source>
</evidence>
<dbReference type="GO" id="GO:0043139">
    <property type="term" value="F:5'-3' DNA helicase activity"/>
    <property type="evidence" value="ECO:0007669"/>
    <property type="project" value="UniProtKB-EC"/>
</dbReference>